<dbReference type="PANTHER" id="PTHR43806:SF11">
    <property type="entry name" value="CEREVISIN-RELATED"/>
    <property type="match status" value="1"/>
</dbReference>
<evidence type="ECO:0000256" key="3">
    <source>
        <dbReference type="ARBA" id="ARBA00022525"/>
    </source>
</evidence>
<dbReference type="PROSITE" id="PS00136">
    <property type="entry name" value="SUBTILASE_ASP"/>
    <property type="match status" value="1"/>
</dbReference>
<name>A0A6J6PEY2_9ZZZZ</name>
<dbReference type="SUPFAM" id="SSF49265">
    <property type="entry name" value="Fibronectin type III"/>
    <property type="match status" value="2"/>
</dbReference>
<keyword evidence="3" id="KW-0964">Secreted</keyword>
<organism evidence="10">
    <name type="scientific">freshwater metagenome</name>
    <dbReference type="NCBI Taxonomy" id="449393"/>
    <lineage>
        <taxon>unclassified sequences</taxon>
        <taxon>metagenomes</taxon>
        <taxon>ecological metagenomes</taxon>
    </lineage>
</organism>
<keyword evidence="8" id="KW-0865">Zymogen</keyword>
<dbReference type="PANTHER" id="PTHR43806">
    <property type="entry name" value="PEPTIDASE S8"/>
    <property type="match status" value="1"/>
</dbReference>
<evidence type="ECO:0000313" key="10">
    <source>
        <dbReference type="EMBL" id="CAB4697266.1"/>
    </source>
</evidence>
<protein>
    <submittedName>
        <fullName evidence="10">Unannotated protein</fullName>
    </submittedName>
</protein>
<dbReference type="PRINTS" id="PR00723">
    <property type="entry name" value="SUBTILISIN"/>
</dbReference>
<dbReference type="GO" id="GO:0006508">
    <property type="term" value="P:proteolysis"/>
    <property type="evidence" value="ECO:0007669"/>
    <property type="project" value="UniProtKB-KW"/>
</dbReference>
<dbReference type="InterPro" id="IPR015500">
    <property type="entry name" value="Peptidase_S8_subtilisin-rel"/>
</dbReference>
<dbReference type="PROSITE" id="PS00138">
    <property type="entry name" value="SUBTILASE_SER"/>
    <property type="match status" value="1"/>
</dbReference>
<evidence type="ECO:0000256" key="7">
    <source>
        <dbReference type="ARBA" id="ARBA00022825"/>
    </source>
</evidence>
<dbReference type="InterPro" id="IPR013783">
    <property type="entry name" value="Ig-like_fold"/>
</dbReference>
<sequence length="888" mass="89412">MREVAEKRVGIRAATAVALAVVVVAALAPMAQAGAAQSGPAKRSAIPAPVAATAGDTRATDQIIVRYRDGASPNASELSREAGEAVSVGRRTQGGAFVSKLGTRRAGSSVDAVAKRWAALPGVEYAEPDRILQASAVPTDPSYISQWDLFGPTTPALGSTLVGANLEPAWTITTGSPDVVVAVIDTGITAHADLAGQTVPGYDFITDAQIGNDGSGRDANPSDPGDWISSTENASGFFAGCGTGNSSWHGTHVSGTIAAATNNGLGVAGIAPGSKVLPVRVLGKCGGYTSDIVDGMRWAAGLAVAGVPANPNPAAVLNLSLGGSGACSVTQQSAIDDITAIGATVVVAAGNSNADTSTSQPANCSKVITVAATGSTGSRAYYSNYGSLVELAGPGGDSKLIPGTILSTMNAGTTTPSTDTYVGYQGTSMATPHVAGVSALVKSARPATTPAEMVSLLQSSSAAFPTGSTCTTALCGTGMLDAAAAVTAASAGGPRSLGSFSKTLPMAGTTGIGTSTTLQWSPSAGATSYEYCLVVGLSTPCTTWTSVGTATSAVVSGLVGTSLYAWQVRAVSGTSSAEANVSLRSSFTTSTPVALPAAFAKTSPATAAASQAVSLALSWAASTSAASYEYCLDRTINSACDGTWVSAGTARTATVSALLNSTKYEWQVRARNAGGTTDASAGVWWTFTTVALPIPGAFAKTSPAKAATNQAVSLALSWAASTSAASYEYCLDRTINSVCDGTWVSTATARTATVSALLNSTKYEWQVRARAAGGTTDASAGVWWTFTTVALPLPGAFNKTSPTNNQTGRATTLTLSWGASTGVVRYEVCLDTINNSVCDGTWTSVGTSRSATAASLTRATSYYWQVRAVNAGGVTNANSSVWWKFVTA</sequence>
<feature type="domain" description="Fibronectin type-III" evidence="9">
    <location>
        <begin position="601"/>
        <end position="692"/>
    </location>
</feature>
<evidence type="ECO:0000256" key="5">
    <source>
        <dbReference type="ARBA" id="ARBA00022729"/>
    </source>
</evidence>
<evidence type="ECO:0000256" key="6">
    <source>
        <dbReference type="ARBA" id="ARBA00022801"/>
    </source>
</evidence>
<keyword evidence="7" id="KW-0720">Serine protease</keyword>
<dbReference type="InterPro" id="IPR036116">
    <property type="entry name" value="FN3_sf"/>
</dbReference>
<keyword evidence="6" id="KW-0378">Hydrolase</keyword>
<dbReference type="InterPro" id="IPR036852">
    <property type="entry name" value="Peptidase_S8/S53_dom_sf"/>
</dbReference>
<dbReference type="AlphaFoldDB" id="A0A6J6PEY2"/>
<dbReference type="InterPro" id="IPR023828">
    <property type="entry name" value="Peptidase_S8_Ser-AS"/>
</dbReference>
<dbReference type="Gene3D" id="3.40.50.200">
    <property type="entry name" value="Peptidase S8/S53 domain"/>
    <property type="match status" value="1"/>
</dbReference>
<dbReference type="InterPro" id="IPR022398">
    <property type="entry name" value="Peptidase_S8_His-AS"/>
</dbReference>
<evidence type="ECO:0000256" key="2">
    <source>
        <dbReference type="ARBA" id="ARBA00011073"/>
    </source>
</evidence>
<dbReference type="InterPro" id="IPR023827">
    <property type="entry name" value="Peptidase_S8_Asp-AS"/>
</dbReference>
<keyword evidence="5" id="KW-0732">Signal</keyword>
<evidence type="ECO:0000256" key="8">
    <source>
        <dbReference type="ARBA" id="ARBA00023145"/>
    </source>
</evidence>
<dbReference type="SUPFAM" id="SSF52743">
    <property type="entry name" value="Subtilisin-like"/>
    <property type="match status" value="1"/>
</dbReference>
<dbReference type="GO" id="GO:0004252">
    <property type="term" value="F:serine-type endopeptidase activity"/>
    <property type="evidence" value="ECO:0007669"/>
    <property type="project" value="InterPro"/>
</dbReference>
<dbReference type="Gene3D" id="2.60.40.10">
    <property type="entry name" value="Immunoglobulins"/>
    <property type="match status" value="4"/>
</dbReference>
<dbReference type="PROSITE" id="PS00137">
    <property type="entry name" value="SUBTILASE_HIS"/>
    <property type="match status" value="1"/>
</dbReference>
<dbReference type="InterPro" id="IPR003961">
    <property type="entry name" value="FN3_dom"/>
</dbReference>
<proteinExistence type="inferred from homology"/>
<comment type="similarity">
    <text evidence="2">Belongs to the peptidase S8 family.</text>
</comment>
<dbReference type="InterPro" id="IPR000209">
    <property type="entry name" value="Peptidase_S8/S53_dom"/>
</dbReference>
<dbReference type="InterPro" id="IPR034176">
    <property type="entry name" value="Peptidases_S8_13"/>
</dbReference>
<feature type="domain" description="Fibronectin type-III" evidence="9">
    <location>
        <begin position="501"/>
        <end position="592"/>
    </location>
</feature>
<dbReference type="InterPro" id="IPR050131">
    <property type="entry name" value="Peptidase_S8_subtilisin-like"/>
</dbReference>
<comment type="subcellular location">
    <subcellularLocation>
        <location evidence="1">Secreted</location>
    </subcellularLocation>
</comment>
<gene>
    <name evidence="10" type="ORF">UFOPK2582_00752</name>
</gene>
<accession>A0A6J6PEY2</accession>
<evidence type="ECO:0000259" key="9">
    <source>
        <dbReference type="PROSITE" id="PS50853"/>
    </source>
</evidence>
<dbReference type="CDD" id="cd07496">
    <property type="entry name" value="Peptidases_S8_13"/>
    <property type="match status" value="1"/>
</dbReference>
<dbReference type="PROSITE" id="PS50853">
    <property type="entry name" value="FN3"/>
    <property type="match status" value="3"/>
</dbReference>
<dbReference type="SMART" id="SM00060">
    <property type="entry name" value="FN3"/>
    <property type="match status" value="4"/>
</dbReference>
<evidence type="ECO:0000256" key="1">
    <source>
        <dbReference type="ARBA" id="ARBA00004613"/>
    </source>
</evidence>
<feature type="domain" description="Fibronectin type-III" evidence="9">
    <location>
        <begin position="798"/>
        <end position="888"/>
    </location>
</feature>
<dbReference type="Pfam" id="PF00082">
    <property type="entry name" value="Peptidase_S8"/>
    <property type="match status" value="1"/>
</dbReference>
<dbReference type="GO" id="GO:0005576">
    <property type="term" value="C:extracellular region"/>
    <property type="evidence" value="ECO:0007669"/>
    <property type="project" value="UniProtKB-SubCell"/>
</dbReference>
<dbReference type="PROSITE" id="PS51892">
    <property type="entry name" value="SUBTILASE"/>
    <property type="match status" value="1"/>
</dbReference>
<keyword evidence="4" id="KW-0645">Protease</keyword>
<dbReference type="FunFam" id="3.40.50.200:FF:000022">
    <property type="entry name" value="Extracellular protease"/>
    <property type="match status" value="1"/>
</dbReference>
<dbReference type="EMBL" id="CAEZXS010000072">
    <property type="protein sequence ID" value="CAB4697266.1"/>
    <property type="molecule type" value="Genomic_DNA"/>
</dbReference>
<reference evidence="10" key="1">
    <citation type="submission" date="2020-05" db="EMBL/GenBank/DDBJ databases">
        <authorList>
            <person name="Chiriac C."/>
            <person name="Salcher M."/>
            <person name="Ghai R."/>
            <person name="Kavagutti S V."/>
        </authorList>
    </citation>
    <scope>NUCLEOTIDE SEQUENCE</scope>
</reference>
<evidence type="ECO:0000256" key="4">
    <source>
        <dbReference type="ARBA" id="ARBA00022670"/>
    </source>
</evidence>